<feature type="compositionally biased region" description="Basic residues" evidence="1">
    <location>
        <begin position="54"/>
        <end position="63"/>
    </location>
</feature>
<evidence type="ECO:0000313" key="5">
    <source>
        <dbReference type="Proteomes" id="UP000315525"/>
    </source>
</evidence>
<dbReference type="NCBIfam" id="TIGR04183">
    <property type="entry name" value="Por_Secre_tail"/>
    <property type="match status" value="1"/>
</dbReference>
<dbReference type="Proteomes" id="UP000315525">
    <property type="component" value="Unassembled WGS sequence"/>
</dbReference>
<feature type="region of interest" description="Disordered" evidence="1">
    <location>
        <begin position="45"/>
        <end position="73"/>
    </location>
</feature>
<dbReference type="NCBIfam" id="NF041523">
    <property type="entry name" value="post_COAP_1"/>
    <property type="match status" value="1"/>
</dbReference>
<protein>
    <submittedName>
        <fullName evidence="4">T9SS type A sorting domain-containing protein</fullName>
    </submittedName>
</protein>
<accession>A0A523URN9</accession>
<name>A0A523URN9_UNCT6</name>
<gene>
    <name evidence="4" type="ORF">E3J62_08480</name>
</gene>
<evidence type="ECO:0000256" key="2">
    <source>
        <dbReference type="SAM" id="Phobius"/>
    </source>
</evidence>
<keyword evidence="2" id="KW-0812">Transmembrane</keyword>
<sequence>MVSTDCMVYTTFDPNMAQIWHTPFELQKCQKVKCPLRVSKIGIPGEAGGTVPKSYRRRERKKPNPTSMSPLQRSVTLFPGPADQRRAYVSLQKSCVSCSHSIYQDVQDFRRKPLTYKGKTGYAPSTRVPQGAIGNLKRHSRGVVRGHQEEKRKMKRGKLALAVLGVAFCSLLGIRGVSLGRQGATDIVDDCSCGHRHDGGHVGIGGYARVERTVLQTPDRDSRPLRSGDLHRPLSLSGMSDSWGRDFVIAFPENLYDRDALIIVTADVLTSGMVNIPGLNWSQDFTVQPHSAAEILIPMAAEVQGSGIVGNLGIHVTSDHDACVYVVHPGAPYGASCDAYMALPSDILGNEYIILGYPETVSARGWDPTLAPSQFTLVCTADNSQVTITPSANTLDGKPAGVPFNITLNRFDTYQLQAGYQQDLSGSQVMSTKPVAVFAGCKCADIPIGHCCCDFLVEQMTPVATWGRSFLTSVFERPGSSLGDPLRVLGSEDNTTVSFTPPVPGSPFNLNRAELVEVTIEEPTEIVADKPVLVAQYATGYSWAFAPGDPFEVLILPTEQFLDGYIYLIPAGYTLDFTSIVVPTIAISSLLFDGSPINPSIFSLIGLTGYSHGTVEASDGCHIVTADRPFGIYVYGWNSWSSYGYPGGMRVVTTTSLITGGGWIPGNPLGPANKRTFGFNVHSEGGVTWGQLQFNDHGIEMKVHSDTIHTLIVYGDTTADFSGDCRVDGIGEYTFDCEVEDRGEPGHAKDKFSLYVWDSDSNLYYAAGGVLGGGNIQIHTAGDGVLANLTRTFGGCSGPESENNGSIQHADVVRENRGALWQNSPNPFHKKTGISYDLSLPSHVKLEVFDHAGRLVKTLVDRTQESGTYCIDWHTNGHPSGIYFYRLQAGDFTYTKKMVLLR</sequence>
<dbReference type="PANTHER" id="PTHR46534">
    <property type="entry name" value="IGGFC_BINDING DOMAIN-CONTAINING PROTEIN"/>
    <property type="match status" value="1"/>
</dbReference>
<feature type="compositionally biased region" description="Polar residues" evidence="1">
    <location>
        <begin position="64"/>
        <end position="73"/>
    </location>
</feature>
<reference evidence="4 5" key="1">
    <citation type="submission" date="2019-03" db="EMBL/GenBank/DDBJ databases">
        <title>Metabolic potential of uncultured bacteria and archaea associated with petroleum seepage in deep-sea sediments.</title>
        <authorList>
            <person name="Dong X."/>
            <person name="Hubert C."/>
        </authorList>
    </citation>
    <scope>NUCLEOTIDE SEQUENCE [LARGE SCALE GENOMIC DNA]</scope>
    <source>
        <strain evidence="4">E44_bin18</strain>
    </source>
</reference>
<dbReference type="AlphaFoldDB" id="A0A523URN9"/>
<keyword evidence="2" id="KW-1133">Transmembrane helix</keyword>
<keyword evidence="2" id="KW-0472">Membrane</keyword>
<feature type="domain" description="IgGFc-binding protein N-terminal" evidence="3">
    <location>
        <begin position="338"/>
        <end position="636"/>
    </location>
</feature>
<comment type="caution">
    <text evidence="4">The sequence shown here is derived from an EMBL/GenBank/DDBJ whole genome shotgun (WGS) entry which is preliminary data.</text>
</comment>
<evidence type="ECO:0000313" key="4">
    <source>
        <dbReference type="EMBL" id="TET45135.1"/>
    </source>
</evidence>
<dbReference type="InterPro" id="IPR026444">
    <property type="entry name" value="Secre_tail"/>
</dbReference>
<dbReference type="EMBL" id="SOJN01000094">
    <property type="protein sequence ID" value="TET45135.1"/>
    <property type="molecule type" value="Genomic_DNA"/>
</dbReference>
<proteinExistence type="predicted"/>
<dbReference type="Pfam" id="PF17517">
    <property type="entry name" value="IgGFc_binding"/>
    <property type="match status" value="1"/>
</dbReference>
<organism evidence="4 5">
    <name type="scientific">candidate division TA06 bacterium</name>
    <dbReference type="NCBI Taxonomy" id="2250710"/>
    <lineage>
        <taxon>Bacteria</taxon>
        <taxon>Bacteria division TA06</taxon>
    </lineage>
</organism>
<dbReference type="Gene3D" id="2.60.40.4070">
    <property type="match status" value="1"/>
</dbReference>
<feature type="transmembrane region" description="Helical" evidence="2">
    <location>
        <begin position="159"/>
        <end position="177"/>
    </location>
</feature>
<evidence type="ECO:0000259" key="3">
    <source>
        <dbReference type="Pfam" id="PF17517"/>
    </source>
</evidence>
<dbReference type="InterPro" id="IPR035234">
    <property type="entry name" value="IgGFc-bd_N"/>
</dbReference>
<dbReference type="PANTHER" id="PTHR46534:SF1">
    <property type="entry name" value="IGGFC-BINDING PROTEIN N-TERMINAL DOMAIN-CONTAINING PROTEIN"/>
    <property type="match status" value="1"/>
</dbReference>
<evidence type="ECO:0000256" key="1">
    <source>
        <dbReference type="SAM" id="MobiDB-lite"/>
    </source>
</evidence>